<proteinExistence type="inferred from homology"/>
<dbReference type="EMBL" id="BKZQ01000034">
    <property type="protein sequence ID" value="GER71059.1"/>
    <property type="molecule type" value="Genomic_DNA"/>
</dbReference>
<comment type="similarity">
    <text evidence="1">Belongs to the arginase family.</text>
</comment>
<name>A0A5J4JIG0_9BACI</name>
<dbReference type="InterPro" id="IPR006035">
    <property type="entry name" value="Ureohydrolase"/>
</dbReference>
<reference evidence="2 3" key="1">
    <citation type="submission" date="2019-09" db="EMBL/GenBank/DDBJ databases">
        <title>Draft genome sequence of Bacillus sp. JC-7.</title>
        <authorList>
            <person name="Tanaka N."/>
            <person name="Shiwa Y."/>
            <person name="Fujita N."/>
            <person name="Tanasupawat S."/>
        </authorList>
    </citation>
    <scope>NUCLEOTIDE SEQUENCE [LARGE SCALE GENOMIC DNA]</scope>
    <source>
        <strain evidence="2 3">JC-7</strain>
    </source>
</reference>
<evidence type="ECO:0000313" key="3">
    <source>
        <dbReference type="Proteomes" id="UP000391919"/>
    </source>
</evidence>
<dbReference type="PROSITE" id="PS51409">
    <property type="entry name" value="ARGINASE_2"/>
    <property type="match status" value="1"/>
</dbReference>
<comment type="caution">
    <text evidence="2">The sequence shown here is derived from an EMBL/GenBank/DDBJ whole genome shotgun (WGS) entry which is preliminary data.</text>
</comment>
<dbReference type="GO" id="GO:0046872">
    <property type="term" value="F:metal ion binding"/>
    <property type="evidence" value="ECO:0007669"/>
    <property type="project" value="InterPro"/>
</dbReference>
<sequence>MGLLHKGVTILAFDETYDDQKTVQSFTHETINLKNLHHTNLFCEEDSLRKIEAALKRRTQRGITFLGSGNYHYVSSLLLKEAPKPFTLVLFDNHPDMDNGFEQKMLSCGSWVSYALKTNPLLEKVVMIGPTSIQAHFRPPYSVQIFPFTKQHHEDRNLVLSAIHTDMTYISIDKDVLDPDFAETNWDQGVMDKQELFSYIAAILEEKQVFGIDICGETPVSPAERFLPHASGIIRKNDAVNAEILALCLQAEPRHVVGA</sequence>
<dbReference type="RefSeq" id="WP_151681249.1">
    <property type="nucleotide sequence ID" value="NZ_BKZP01000010.1"/>
</dbReference>
<dbReference type="Pfam" id="PF00491">
    <property type="entry name" value="Arginase"/>
    <property type="match status" value="1"/>
</dbReference>
<dbReference type="Gene3D" id="3.40.800.10">
    <property type="entry name" value="Ureohydrolase domain"/>
    <property type="match status" value="1"/>
</dbReference>
<dbReference type="InterPro" id="IPR023696">
    <property type="entry name" value="Ureohydrolase_dom_sf"/>
</dbReference>
<dbReference type="GO" id="GO:0033389">
    <property type="term" value="P:putrescine biosynthetic process from arginine, via agmatine"/>
    <property type="evidence" value="ECO:0007669"/>
    <property type="project" value="TreeGrafter"/>
</dbReference>
<dbReference type="PANTHER" id="PTHR11358:SF41">
    <property type="entry name" value="ARGINASE"/>
    <property type="match status" value="1"/>
</dbReference>
<dbReference type="SUPFAM" id="SSF52768">
    <property type="entry name" value="Arginase/deacetylase"/>
    <property type="match status" value="1"/>
</dbReference>
<dbReference type="GO" id="GO:0008783">
    <property type="term" value="F:agmatinase activity"/>
    <property type="evidence" value="ECO:0007669"/>
    <property type="project" value="TreeGrafter"/>
</dbReference>
<dbReference type="Proteomes" id="UP000391919">
    <property type="component" value="Unassembled WGS sequence"/>
</dbReference>
<dbReference type="AlphaFoldDB" id="A0A5J4JIG0"/>
<organism evidence="2 3">
    <name type="scientific">Weizmannia acidilactici</name>
    <dbReference type="NCBI Taxonomy" id="2607726"/>
    <lineage>
        <taxon>Bacteria</taxon>
        <taxon>Bacillati</taxon>
        <taxon>Bacillota</taxon>
        <taxon>Bacilli</taxon>
        <taxon>Bacillales</taxon>
        <taxon>Bacillaceae</taxon>
        <taxon>Heyndrickxia</taxon>
    </lineage>
</organism>
<protein>
    <submittedName>
        <fullName evidence="2">Arginase</fullName>
    </submittedName>
</protein>
<dbReference type="PANTHER" id="PTHR11358">
    <property type="entry name" value="ARGINASE/AGMATINASE"/>
    <property type="match status" value="1"/>
</dbReference>
<evidence type="ECO:0000256" key="1">
    <source>
        <dbReference type="PROSITE-ProRule" id="PRU00742"/>
    </source>
</evidence>
<gene>
    <name evidence="2" type="ORF">BpJC7_23620</name>
</gene>
<keyword evidence="3" id="KW-1185">Reference proteome</keyword>
<evidence type="ECO:0000313" key="2">
    <source>
        <dbReference type="EMBL" id="GER71059.1"/>
    </source>
</evidence>
<accession>A0A5J4JIG0</accession>